<name>A0A1J7I687_9PEZI</name>
<accession>A0A1J7I687</accession>
<dbReference type="EMBL" id="KV875109">
    <property type="protein sequence ID" value="OIW22957.1"/>
    <property type="molecule type" value="Genomic_DNA"/>
</dbReference>
<dbReference type="AlphaFoldDB" id="A0A1J7I687"/>
<evidence type="ECO:0000313" key="3">
    <source>
        <dbReference type="Proteomes" id="UP000182658"/>
    </source>
</evidence>
<sequence>MDPSTFPNFTNLPKELRDAIWDLAVHEERKLHSKLPRYDRIYLTSSNGSVYCFFIRIVRSSRTCTDCGTTFWAVCHESRAAVMRPLTAFETNYAAFRNKAEQSTLLRELNCLWIPESHLAACSNTKKVGMPLRKFSYNPSVRHEEGVHALESVINEVCSHPDFQDISSWCEIIPLFFRSEADRPLPGLSRAVELDDFDRAFDAYMCTTQRTL</sequence>
<gene>
    <name evidence="2" type="ORF">CONLIGDRAFT_687037</name>
</gene>
<dbReference type="InterPro" id="IPR045518">
    <property type="entry name" value="2EXR"/>
</dbReference>
<protein>
    <recommendedName>
        <fullName evidence="1">2EXR domain-containing protein</fullName>
    </recommendedName>
</protein>
<dbReference type="Proteomes" id="UP000182658">
    <property type="component" value="Unassembled WGS sequence"/>
</dbReference>
<dbReference type="InParanoid" id="A0A1J7I687"/>
<proteinExistence type="predicted"/>
<keyword evidence="3" id="KW-1185">Reference proteome</keyword>
<organism evidence="2 3">
    <name type="scientific">Coniochaeta ligniaria NRRL 30616</name>
    <dbReference type="NCBI Taxonomy" id="1408157"/>
    <lineage>
        <taxon>Eukaryota</taxon>
        <taxon>Fungi</taxon>
        <taxon>Dikarya</taxon>
        <taxon>Ascomycota</taxon>
        <taxon>Pezizomycotina</taxon>
        <taxon>Sordariomycetes</taxon>
        <taxon>Sordariomycetidae</taxon>
        <taxon>Coniochaetales</taxon>
        <taxon>Coniochaetaceae</taxon>
        <taxon>Coniochaeta</taxon>
    </lineage>
</organism>
<evidence type="ECO:0000259" key="1">
    <source>
        <dbReference type="Pfam" id="PF20150"/>
    </source>
</evidence>
<feature type="domain" description="2EXR" evidence="1">
    <location>
        <begin position="6"/>
        <end position="92"/>
    </location>
</feature>
<reference evidence="2 3" key="1">
    <citation type="submission" date="2016-10" db="EMBL/GenBank/DDBJ databases">
        <title>Draft genome sequence of Coniochaeta ligniaria NRRL30616, a lignocellulolytic fungus for bioabatement of inhibitors in plant biomass hydrolysates.</title>
        <authorList>
            <consortium name="DOE Joint Genome Institute"/>
            <person name="Jimenez D.J."/>
            <person name="Hector R.E."/>
            <person name="Riley R."/>
            <person name="Sun H."/>
            <person name="Grigoriev I.V."/>
            <person name="Van Elsas J.D."/>
            <person name="Nichols N.N."/>
        </authorList>
    </citation>
    <scope>NUCLEOTIDE SEQUENCE [LARGE SCALE GENOMIC DNA]</scope>
    <source>
        <strain evidence="2 3">NRRL 30616</strain>
    </source>
</reference>
<dbReference type="OrthoDB" id="4737394at2759"/>
<dbReference type="Pfam" id="PF20150">
    <property type="entry name" value="2EXR"/>
    <property type="match status" value="1"/>
</dbReference>
<evidence type="ECO:0000313" key="2">
    <source>
        <dbReference type="EMBL" id="OIW22957.1"/>
    </source>
</evidence>